<organism evidence="1 2">
    <name type="scientific">Chaetomium tenue</name>
    <dbReference type="NCBI Taxonomy" id="1854479"/>
    <lineage>
        <taxon>Eukaryota</taxon>
        <taxon>Fungi</taxon>
        <taxon>Dikarya</taxon>
        <taxon>Ascomycota</taxon>
        <taxon>Pezizomycotina</taxon>
        <taxon>Sordariomycetes</taxon>
        <taxon>Sordariomycetidae</taxon>
        <taxon>Sordariales</taxon>
        <taxon>Chaetomiaceae</taxon>
        <taxon>Chaetomium</taxon>
    </lineage>
</organism>
<gene>
    <name evidence="1" type="ORF">F5144DRAFT_357379</name>
</gene>
<reference evidence="1 2" key="1">
    <citation type="journal article" date="2021" name="Nat. Commun.">
        <title>Genetic determinants of endophytism in the Arabidopsis root mycobiome.</title>
        <authorList>
            <person name="Mesny F."/>
            <person name="Miyauchi S."/>
            <person name="Thiergart T."/>
            <person name="Pickel B."/>
            <person name="Atanasova L."/>
            <person name="Karlsson M."/>
            <person name="Huettel B."/>
            <person name="Barry K.W."/>
            <person name="Haridas S."/>
            <person name="Chen C."/>
            <person name="Bauer D."/>
            <person name="Andreopoulos W."/>
            <person name="Pangilinan J."/>
            <person name="LaButti K."/>
            <person name="Riley R."/>
            <person name="Lipzen A."/>
            <person name="Clum A."/>
            <person name="Drula E."/>
            <person name="Henrissat B."/>
            <person name="Kohler A."/>
            <person name="Grigoriev I.V."/>
            <person name="Martin F.M."/>
            <person name="Hacquard S."/>
        </authorList>
    </citation>
    <scope>NUCLEOTIDE SEQUENCE [LARGE SCALE GENOMIC DNA]</scope>
    <source>
        <strain evidence="1 2">MPI-SDFR-AT-0079</strain>
    </source>
</reference>
<keyword evidence="2" id="KW-1185">Reference proteome</keyword>
<accession>A0ACB7NYN2</accession>
<evidence type="ECO:0000313" key="1">
    <source>
        <dbReference type="EMBL" id="KAH6623291.1"/>
    </source>
</evidence>
<dbReference type="Proteomes" id="UP000724584">
    <property type="component" value="Unassembled WGS sequence"/>
</dbReference>
<evidence type="ECO:0000313" key="2">
    <source>
        <dbReference type="Proteomes" id="UP000724584"/>
    </source>
</evidence>
<sequence length="375" mass="39152">MAKLRVPDLLAFLTIANLPLAAGSFGGFGGYGDAFTGRIGPFDANSTQFLEAIAASNATAVYKIPGYDVSKPYPGAPIDGWRLHLTALDMSQPPAYQFSDGKPFVGYSMTISAPAALLKTNPDGGGKIVNTDPSWGMCMWAYGHPNQLTKERYNNRANKPLAADGSCAGFLSDACIAALEKATEDAYSIASSANDTRGRFGSLARCSSLDTPDECGEWGPGNAGGAVPSYGGVPVPFLNGSVTTSDGWEFGGDAGEYYNSTKDLHEYWDSQVLNYWVLVTAMVNVTIDPDRESWNLGAGLPRVHCVAPNGEGTGKGFTFSGVVPANALNGDGGGDGGGNDAGAGNGGDDENGAELVRPWNWAVWLVLALPVLLQS</sequence>
<proteinExistence type="predicted"/>
<protein>
    <submittedName>
        <fullName evidence="1">Uncharacterized protein</fullName>
    </submittedName>
</protein>
<comment type="caution">
    <text evidence="1">The sequence shown here is derived from an EMBL/GenBank/DDBJ whole genome shotgun (WGS) entry which is preliminary data.</text>
</comment>
<dbReference type="EMBL" id="JAGIZQ010000006">
    <property type="protein sequence ID" value="KAH6623291.1"/>
    <property type="molecule type" value="Genomic_DNA"/>
</dbReference>
<name>A0ACB7NYN2_9PEZI</name>